<evidence type="ECO:0000256" key="2">
    <source>
        <dbReference type="ARBA" id="ARBA00022692"/>
    </source>
</evidence>
<dbReference type="PANTHER" id="PTHR45931">
    <property type="entry name" value="SI:CH211-59O9.10"/>
    <property type="match status" value="1"/>
</dbReference>
<dbReference type="PROSITE" id="PS50089">
    <property type="entry name" value="ZF_RING_2"/>
    <property type="match status" value="1"/>
</dbReference>
<feature type="chain" id="PRO_5043005475" description="RING-type domain-containing protein" evidence="11">
    <location>
        <begin position="29"/>
        <end position="564"/>
    </location>
</feature>
<name>A0AAN4Z608_9BILA</name>
<keyword evidence="6 10" id="KW-1133">Transmembrane helix</keyword>
<evidence type="ECO:0000256" key="7">
    <source>
        <dbReference type="ARBA" id="ARBA00023136"/>
    </source>
</evidence>
<keyword evidence="14" id="KW-1185">Reference proteome</keyword>
<evidence type="ECO:0000256" key="10">
    <source>
        <dbReference type="SAM" id="Phobius"/>
    </source>
</evidence>
<keyword evidence="7 10" id="KW-0472">Membrane</keyword>
<dbReference type="InterPro" id="IPR001841">
    <property type="entry name" value="Znf_RING"/>
</dbReference>
<feature type="transmembrane region" description="Helical" evidence="10">
    <location>
        <begin position="190"/>
        <end position="214"/>
    </location>
</feature>
<evidence type="ECO:0000256" key="5">
    <source>
        <dbReference type="ARBA" id="ARBA00022833"/>
    </source>
</evidence>
<feature type="region of interest" description="Disordered" evidence="9">
    <location>
        <begin position="489"/>
        <end position="564"/>
    </location>
</feature>
<comment type="caution">
    <text evidence="13">The sequence shown here is derived from an EMBL/GenBank/DDBJ whole genome shotgun (WGS) entry which is preliminary data.</text>
</comment>
<dbReference type="GO" id="GO:0008270">
    <property type="term" value="F:zinc ion binding"/>
    <property type="evidence" value="ECO:0007669"/>
    <property type="project" value="UniProtKB-KW"/>
</dbReference>
<evidence type="ECO:0000259" key="12">
    <source>
        <dbReference type="PROSITE" id="PS50089"/>
    </source>
</evidence>
<reference evidence="14" key="1">
    <citation type="submission" date="2022-10" db="EMBL/GenBank/DDBJ databases">
        <title>Genome assembly of Pristionchus species.</title>
        <authorList>
            <person name="Yoshida K."/>
            <person name="Sommer R.J."/>
        </authorList>
    </citation>
    <scope>NUCLEOTIDE SEQUENCE [LARGE SCALE GENOMIC DNA]</scope>
    <source>
        <strain evidence="14">RS5460</strain>
    </source>
</reference>
<dbReference type="AlphaFoldDB" id="A0AAN4Z608"/>
<dbReference type="Gene3D" id="3.50.30.30">
    <property type="match status" value="1"/>
</dbReference>
<dbReference type="GO" id="GO:0061630">
    <property type="term" value="F:ubiquitin protein ligase activity"/>
    <property type="evidence" value="ECO:0007669"/>
    <property type="project" value="TreeGrafter"/>
</dbReference>
<evidence type="ECO:0000256" key="9">
    <source>
        <dbReference type="SAM" id="MobiDB-lite"/>
    </source>
</evidence>
<dbReference type="Gene3D" id="3.30.40.10">
    <property type="entry name" value="Zinc/RING finger domain, C3HC4 (zinc finger)"/>
    <property type="match status" value="1"/>
</dbReference>
<dbReference type="Pfam" id="PF02225">
    <property type="entry name" value="PA"/>
    <property type="match status" value="1"/>
</dbReference>
<keyword evidence="5" id="KW-0862">Zinc</keyword>
<dbReference type="GO" id="GO:0016020">
    <property type="term" value="C:membrane"/>
    <property type="evidence" value="ECO:0007669"/>
    <property type="project" value="UniProtKB-SubCell"/>
</dbReference>
<evidence type="ECO:0000256" key="8">
    <source>
        <dbReference type="PROSITE-ProRule" id="PRU00175"/>
    </source>
</evidence>
<accession>A0AAN4Z608</accession>
<feature type="compositionally biased region" description="Polar residues" evidence="9">
    <location>
        <begin position="360"/>
        <end position="369"/>
    </location>
</feature>
<evidence type="ECO:0000256" key="6">
    <source>
        <dbReference type="ARBA" id="ARBA00022989"/>
    </source>
</evidence>
<dbReference type="GO" id="GO:0006511">
    <property type="term" value="P:ubiquitin-dependent protein catabolic process"/>
    <property type="evidence" value="ECO:0007669"/>
    <property type="project" value="TreeGrafter"/>
</dbReference>
<feature type="compositionally biased region" description="Basic and acidic residues" evidence="9">
    <location>
        <begin position="505"/>
        <end position="524"/>
    </location>
</feature>
<evidence type="ECO:0000313" key="13">
    <source>
        <dbReference type="EMBL" id="GMR33969.1"/>
    </source>
</evidence>
<feature type="non-terminal residue" evidence="13">
    <location>
        <position position="1"/>
    </location>
</feature>
<feature type="compositionally biased region" description="Acidic residues" evidence="9">
    <location>
        <begin position="440"/>
        <end position="457"/>
    </location>
</feature>
<feature type="domain" description="RING-type" evidence="12">
    <location>
        <begin position="247"/>
        <end position="289"/>
    </location>
</feature>
<dbReference type="EMBL" id="BTRK01000001">
    <property type="protein sequence ID" value="GMR33969.1"/>
    <property type="molecule type" value="Genomic_DNA"/>
</dbReference>
<evidence type="ECO:0000256" key="4">
    <source>
        <dbReference type="ARBA" id="ARBA00022771"/>
    </source>
</evidence>
<gene>
    <name evidence="13" type="ORF">PMAYCL1PPCAC_04164</name>
</gene>
<proteinExistence type="predicted"/>
<evidence type="ECO:0000256" key="3">
    <source>
        <dbReference type="ARBA" id="ARBA00022723"/>
    </source>
</evidence>
<dbReference type="InterPro" id="IPR051834">
    <property type="entry name" value="RING_finger_E3_ligase"/>
</dbReference>
<dbReference type="GO" id="GO:0005634">
    <property type="term" value="C:nucleus"/>
    <property type="evidence" value="ECO:0007669"/>
    <property type="project" value="TreeGrafter"/>
</dbReference>
<feature type="region of interest" description="Disordered" evidence="9">
    <location>
        <begin position="410"/>
        <end position="468"/>
    </location>
</feature>
<evidence type="ECO:0000313" key="14">
    <source>
        <dbReference type="Proteomes" id="UP001328107"/>
    </source>
</evidence>
<protein>
    <recommendedName>
        <fullName evidence="12">RING-type domain-containing protein</fullName>
    </recommendedName>
</protein>
<dbReference type="Proteomes" id="UP001328107">
    <property type="component" value="Unassembled WGS sequence"/>
</dbReference>
<dbReference type="PANTHER" id="PTHR45931:SF20">
    <property type="entry name" value="RING-TYPE E3 UBIQUITIN TRANSFERASE"/>
    <property type="match status" value="1"/>
</dbReference>
<comment type="subcellular location">
    <subcellularLocation>
        <location evidence="1">Membrane</location>
    </subcellularLocation>
</comment>
<feature type="signal peptide" evidence="11">
    <location>
        <begin position="1"/>
        <end position="28"/>
    </location>
</feature>
<keyword evidence="4 8" id="KW-0863">Zinc-finger</keyword>
<dbReference type="SMART" id="SM00184">
    <property type="entry name" value="RING"/>
    <property type="match status" value="1"/>
</dbReference>
<sequence length="564" mass="61587">YSSCRGARMTGPHHSSTLFLLLFGCTTAQYIVEVLEPAKLGVRRTVQRCDATGANFGPDVVPFTFGPMSTGCAFTVDPADACKPVRMNTINETTCLVNYAVVPRGNCNFSEKAYFVQRARPRAFDALIVYNSDGKAPVDMAGGKYAQDVKIPVVMVSYNCMMGLVERYPASDGYAVQIKLSPGYYDLFRYLIPFVVVIGFCFIVLLASLLIRICRERRRLARKRLSRRHLKKLPTRKYVRGDQPDTCAICLDEFIEGEKLRVLPCRHMYHCKCIDPWLTRNRKVCPMCKRRVGAKNSDSESSGDERARRAAAARIVAAENLPSTRTVPYRALEEEESSIASSSRMGGGGGPEVGTPGSNAMLTPSTSSRVLAEAEVYSSRERLVDVGEERGTSGEDMLAAVRESLQQSAAAGGATGAAAAAAESGDESSRAPSIYYYSQSEDDEARLAGMEEDEEGGGAEMRNSQGAVSGTLRALRSFVGRLTTSSSRLQNAEEELTGGVDNAAFEERRSRDERELDSGHEPQRRATGQPVGGLRTTHSLPAHLISATIDDELTYSEPDRNPLD</sequence>
<keyword evidence="11" id="KW-0732">Signal</keyword>
<dbReference type="InterPro" id="IPR003137">
    <property type="entry name" value="PA_domain"/>
</dbReference>
<dbReference type="InterPro" id="IPR013083">
    <property type="entry name" value="Znf_RING/FYVE/PHD"/>
</dbReference>
<organism evidence="13 14">
    <name type="scientific">Pristionchus mayeri</name>
    <dbReference type="NCBI Taxonomy" id="1317129"/>
    <lineage>
        <taxon>Eukaryota</taxon>
        <taxon>Metazoa</taxon>
        <taxon>Ecdysozoa</taxon>
        <taxon>Nematoda</taxon>
        <taxon>Chromadorea</taxon>
        <taxon>Rhabditida</taxon>
        <taxon>Rhabditina</taxon>
        <taxon>Diplogasteromorpha</taxon>
        <taxon>Diplogasteroidea</taxon>
        <taxon>Neodiplogasteridae</taxon>
        <taxon>Pristionchus</taxon>
    </lineage>
</organism>
<dbReference type="SUPFAM" id="SSF57850">
    <property type="entry name" value="RING/U-box"/>
    <property type="match status" value="1"/>
</dbReference>
<feature type="region of interest" description="Disordered" evidence="9">
    <location>
        <begin position="326"/>
        <end position="374"/>
    </location>
</feature>
<keyword evidence="3" id="KW-0479">Metal-binding</keyword>
<dbReference type="FunFam" id="3.30.40.10:FF:000429">
    <property type="entry name" value="E3 ubiquitin-protein ligase RNF13"/>
    <property type="match status" value="1"/>
</dbReference>
<evidence type="ECO:0000256" key="11">
    <source>
        <dbReference type="SAM" id="SignalP"/>
    </source>
</evidence>
<feature type="compositionally biased region" description="Low complexity" evidence="9">
    <location>
        <begin position="410"/>
        <end position="422"/>
    </location>
</feature>
<evidence type="ECO:0000256" key="1">
    <source>
        <dbReference type="ARBA" id="ARBA00004370"/>
    </source>
</evidence>
<keyword evidence="2 10" id="KW-0812">Transmembrane</keyword>
<dbReference type="Pfam" id="PF13639">
    <property type="entry name" value="zf-RING_2"/>
    <property type="match status" value="1"/>
</dbReference>